<dbReference type="Pfam" id="PF00209">
    <property type="entry name" value="SNF"/>
    <property type="match status" value="1"/>
</dbReference>
<evidence type="ECO:0000256" key="6">
    <source>
        <dbReference type="SAM" id="Phobius"/>
    </source>
</evidence>
<dbReference type="PANTHER" id="PTHR11616">
    <property type="entry name" value="SODIUM/CHLORIDE DEPENDENT TRANSPORTER"/>
    <property type="match status" value="1"/>
</dbReference>
<dbReference type="PANTHER" id="PTHR11616:SF249">
    <property type="entry name" value="SOLUTE CARRIER FAMILY 6 MEMBER 22, TANDEM DUPLICATE 2 ISOFORM X2-RELATED"/>
    <property type="match status" value="1"/>
</dbReference>
<dbReference type="GO" id="GO:0005886">
    <property type="term" value="C:plasma membrane"/>
    <property type="evidence" value="ECO:0007669"/>
    <property type="project" value="TreeGrafter"/>
</dbReference>
<proteinExistence type="predicted"/>
<keyword evidence="3 6" id="KW-0812">Transmembrane</keyword>
<keyword evidence="4 6" id="KW-1133">Transmembrane helix</keyword>
<dbReference type="AlphaFoldDB" id="A0A9Q1J5U4"/>
<keyword evidence="8" id="KW-1185">Reference proteome</keyword>
<dbReference type="SUPFAM" id="SSF161070">
    <property type="entry name" value="SNF-like"/>
    <property type="match status" value="1"/>
</dbReference>
<dbReference type="EMBL" id="JAINUF010000003">
    <property type="protein sequence ID" value="KAJ8369512.1"/>
    <property type="molecule type" value="Genomic_DNA"/>
</dbReference>
<keyword evidence="2" id="KW-0813">Transport</keyword>
<feature type="transmembrane region" description="Helical" evidence="6">
    <location>
        <begin position="50"/>
        <end position="73"/>
    </location>
</feature>
<evidence type="ECO:0000256" key="2">
    <source>
        <dbReference type="ARBA" id="ARBA00022448"/>
    </source>
</evidence>
<dbReference type="PRINTS" id="PR00176">
    <property type="entry name" value="NANEUSMPORT"/>
</dbReference>
<evidence type="ECO:0000256" key="1">
    <source>
        <dbReference type="ARBA" id="ARBA00004141"/>
    </source>
</evidence>
<dbReference type="PROSITE" id="PS50267">
    <property type="entry name" value="NA_NEUROTRAN_SYMP_3"/>
    <property type="match status" value="1"/>
</dbReference>
<reference evidence="7" key="1">
    <citation type="journal article" date="2023" name="Science">
        <title>Genome structures resolve the early diversification of teleost fishes.</title>
        <authorList>
            <person name="Parey E."/>
            <person name="Louis A."/>
            <person name="Montfort J."/>
            <person name="Bouchez O."/>
            <person name="Roques C."/>
            <person name="Iampietro C."/>
            <person name="Lluch J."/>
            <person name="Castinel A."/>
            <person name="Donnadieu C."/>
            <person name="Desvignes T."/>
            <person name="Floi Bucao C."/>
            <person name="Jouanno E."/>
            <person name="Wen M."/>
            <person name="Mejri S."/>
            <person name="Dirks R."/>
            <person name="Jansen H."/>
            <person name="Henkel C."/>
            <person name="Chen W.J."/>
            <person name="Zahm M."/>
            <person name="Cabau C."/>
            <person name="Klopp C."/>
            <person name="Thompson A.W."/>
            <person name="Robinson-Rechavi M."/>
            <person name="Braasch I."/>
            <person name="Lecointre G."/>
            <person name="Bobe J."/>
            <person name="Postlethwait J.H."/>
            <person name="Berthelot C."/>
            <person name="Roest Crollius H."/>
            <person name="Guiguen Y."/>
        </authorList>
    </citation>
    <scope>NUCLEOTIDE SEQUENCE</scope>
    <source>
        <strain evidence="7">WJC10195</strain>
    </source>
</reference>
<accession>A0A9Q1J5U4</accession>
<sequence length="113" mass="13181">MTSISDMYPSFFQVGHRRKLLLLLISVVCFLIGLVMVTEGGLYIFLLFDYYACSGIPLLVFAICESVCIGWIYGARRLYDNIEDMIGYRPWPLIQYCWLYITPTVCIILDFRR</sequence>
<evidence type="ECO:0000256" key="3">
    <source>
        <dbReference type="ARBA" id="ARBA00022692"/>
    </source>
</evidence>
<evidence type="ECO:0000256" key="4">
    <source>
        <dbReference type="ARBA" id="ARBA00022989"/>
    </source>
</evidence>
<evidence type="ECO:0000256" key="5">
    <source>
        <dbReference type="ARBA" id="ARBA00023136"/>
    </source>
</evidence>
<gene>
    <name evidence="7" type="ORF">SKAU_G00095400</name>
</gene>
<comment type="caution">
    <text evidence="7">The sequence shown here is derived from an EMBL/GenBank/DDBJ whole genome shotgun (WGS) entry which is preliminary data.</text>
</comment>
<dbReference type="GO" id="GO:0042995">
    <property type="term" value="C:cell projection"/>
    <property type="evidence" value="ECO:0007669"/>
    <property type="project" value="TreeGrafter"/>
</dbReference>
<feature type="transmembrane region" description="Helical" evidence="6">
    <location>
        <begin position="20"/>
        <end position="38"/>
    </location>
</feature>
<name>A0A9Q1J5U4_SYNKA</name>
<comment type="subcellular location">
    <subcellularLocation>
        <location evidence="1">Membrane</location>
        <topology evidence="1">Multi-pass membrane protein</topology>
    </subcellularLocation>
</comment>
<dbReference type="Proteomes" id="UP001152622">
    <property type="component" value="Chromosome 3"/>
</dbReference>
<evidence type="ECO:0000313" key="8">
    <source>
        <dbReference type="Proteomes" id="UP001152622"/>
    </source>
</evidence>
<protein>
    <submittedName>
        <fullName evidence="7">Uncharacterized protein</fullName>
    </submittedName>
</protein>
<keyword evidence="5 6" id="KW-0472">Membrane</keyword>
<dbReference type="InterPro" id="IPR037272">
    <property type="entry name" value="SNS_sf"/>
</dbReference>
<dbReference type="GO" id="GO:0005332">
    <property type="term" value="F:gamma-aminobutyric acid:sodium:chloride symporter activity"/>
    <property type="evidence" value="ECO:0007669"/>
    <property type="project" value="TreeGrafter"/>
</dbReference>
<dbReference type="InterPro" id="IPR000175">
    <property type="entry name" value="Na/ntran_symport"/>
</dbReference>
<organism evidence="7 8">
    <name type="scientific">Synaphobranchus kaupii</name>
    <name type="common">Kaup's arrowtooth eel</name>
    <dbReference type="NCBI Taxonomy" id="118154"/>
    <lineage>
        <taxon>Eukaryota</taxon>
        <taxon>Metazoa</taxon>
        <taxon>Chordata</taxon>
        <taxon>Craniata</taxon>
        <taxon>Vertebrata</taxon>
        <taxon>Euteleostomi</taxon>
        <taxon>Actinopterygii</taxon>
        <taxon>Neopterygii</taxon>
        <taxon>Teleostei</taxon>
        <taxon>Anguilliformes</taxon>
        <taxon>Synaphobranchidae</taxon>
        <taxon>Synaphobranchus</taxon>
    </lineage>
</organism>
<evidence type="ECO:0000313" key="7">
    <source>
        <dbReference type="EMBL" id="KAJ8369512.1"/>
    </source>
</evidence>
<dbReference type="OrthoDB" id="6581954at2759"/>